<dbReference type="PANTHER" id="PTHR22878:SF70">
    <property type="entry name" value="DYNEIN HEAVY CHAIN 2, AXONEMAL"/>
    <property type="match status" value="1"/>
</dbReference>
<keyword evidence="2" id="KW-1185">Reference proteome</keyword>
<proteinExistence type="predicted"/>
<comment type="caution">
    <text evidence="1">The sequence shown here is derived from an EMBL/GenBank/DDBJ whole genome shotgun (WGS) entry which is preliminary data.</text>
</comment>
<dbReference type="GO" id="GO:0051959">
    <property type="term" value="F:dynein light intermediate chain binding"/>
    <property type="evidence" value="ECO:0007669"/>
    <property type="project" value="InterPro"/>
</dbReference>
<gene>
    <name evidence="1" type="ORF">LARSCL_LOCUS15442</name>
</gene>
<dbReference type="AlphaFoldDB" id="A0AAV2AZE0"/>
<dbReference type="PANTHER" id="PTHR22878">
    <property type="entry name" value="DYNEIN HEAVY CHAIN 6, AXONEMAL-LIKE-RELATED"/>
    <property type="match status" value="1"/>
</dbReference>
<dbReference type="InterPro" id="IPR026983">
    <property type="entry name" value="DHC"/>
</dbReference>
<evidence type="ECO:0000313" key="2">
    <source>
        <dbReference type="Proteomes" id="UP001497382"/>
    </source>
</evidence>
<feature type="non-terminal residue" evidence="1">
    <location>
        <position position="1"/>
    </location>
</feature>
<evidence type="ECO:0000313" key="1">
    <source>
        <dbReference type="EMBL" id="CAL1288614.1"/>
    </source>
</evidence>
<protein>
    <submittedName>
        <fullName evidence="1">Uncharacterized protein</fullName>
    </submittedName>
</protein>
<dbReference type="Proteomes" id="UP001497382">
    <property type="component" value="Unassembled WGS sequence"/>
</dbReference>
<dbReference type="GO" id="GO:0045505">
    <property type="term" value="F:dynein intermediate chain binding"/>
    <property type="evidence" value="ECO:0007669"/>
    <property type="project" value="InterPro"/>
</dbReference>
<reference evidence="1 2" key="1">
    <citation type="submission" date="2024-04" db="EMBL/GenBank/DDBJ databases">
        <authorList>
            <person name="Rising A."/>
            <person name="Reimegard J."/>
            <person name="Sonavane S."/>
            <person name="Akerstrom W."/>
            <person name="Nylinder S."/>
            <person name="Hedman E."/>
            <person name="Kallberg Y."/>
        </authorList>
    </citation>
    <scope>NUCLEOTIDE SEQUENCE [LARGE SCALE GENOMIC DNA]</scope>
</reference>
<accession>A0AAV2AZE0</accession>
<name>A0AAV2AZE0_9ARAC</name>
<dbReference type="GO" id="GO:0030286">
    <property type="term" value="C:dynein complex"/>
    <property type="evidence" value="ECO:0007669"/>
    <property type="project" value="InterPro"/>
</dbReference>
<organism evidence="1 2">
    <name type="scientific">Larinioides sclopetarius</name>
    <dbReference type="NCBI Taxonomy" id="280406"/>
    <lineage>
        <taxon>Eukaryota</taxon>
        <taxon>Metazoa</taxon>
        <taxon>Ecdysozoa</taxon>
        <taxon>Arthropoda</taxon>
        <taxon>Chelicerata</taxon>
        <taxon>Arachnida</taxon>
        <taxon>Araneae</taxon>
        <taxon>Araneomorphae</taxon>
        <taxon>Entelegynae</taxon>
        <taxon>Araneoidea</taxon>
        <taxon>Araneidae</taxon>
        <taxon>Larinioides</taxon>
    </lineage>
</organism>
<dbReference type="Gene3D" id="1.10.8.1220">
    <property type="match status" value="1"/>
</dbReference>
<feature type="non-terminal residue" evidence="1">
    <location>
        <position position="70"/>
    </location>
</feature>
<dbReference type="EMBL" id="CAXIEN010000234">
    <property type="protein sequence ID" value="CAL1288614.1"/>
    <property type="molecule type" value="Genomic_DNA"/>
</dbReference>
<dbReference type="GO" id="GO:0007018">
    <property type="term" value="P:microtubule-based movement"/>
    <property type="evidence" value="ECO:0007669"/>
    <property type="project" value="InterPro"/>
</dbReference>
<sequence>EDLSRRLDNLTEYFTYSLYCNICRSLFEKDKLLFSFILCCNLLMSEKKLEKSEFKFFLTGGVGLENPLPN</sequence>